<accession>A0AAD9PQW5</accession>
<reference evidence="1" key="1">
    <citation type="journal article" date="2023" name="G3 (Bethesda)">
        <title>Whole genome assembly and annotation of the endangered Caribbean coral Acropora cervicornis.</title>
        <authorList>
            <person name="Selwyn J.D."/>
            <person name="Vollmer S.V."/>
        </authorList>
    </citation>
    <scope>NUCLEOTIDE SEQUENCE</scope>
    <source>
        <strain evidence="1">K2</strain>
    </source>
</reference>
<proteinExistence type="predicted"/>
<organism evidence="1 2">
    <name type="scientific">Acropora cervicornis</name>
    <name type="common">Staghorn coral</name>
    <dbReference type="NCBI Taxonomy" id="6130"/>
    <lineage>
        <taxon>Eukaryota</taxon>
        <taxon>Metazoa</taxon>
        <taxon>Cnidaria</taxon>
        <taxon>Anthozoa</taxon>
        <taxon>Hexacorallia</taxon>
        <taxon>Scleractinia</taxon>
        <taxon>Astrocoeniina</taxon>
        <taxon>Acroporidae</taxon>
        <taxon>Acropora</taxon>
    </lineage>
</organism>
<reference evidence="1" key="2">
    <citation type="journal article" date="2023" name="Science">
        <title>Genomic signatures of disease resistance in endangered staghorn corals.</title>
        <authorList>
            <person name="Vollmer S.V."/>
            <person name="Selwyn J.D."/>
            <person name="Despard B.A."/>
            <person name="Roesel C.L."/>
        </authorList>
    </citation>
    <scope>NUCLEOTIDE SEQUENCE</scope>
    <source>
        <strain evidence="1">K2</strain>
    </source>
</reference>
<comment type="caution">
    <text evidence="1">The sequence shown here is derived from an EMBL/GenBank/DDBJ whole genome shotgun (WGS) entry which is preliminary data.</text>
</comment>
<dbReference type="Proteomes" id="UP001249851">
    <property type="component" value="Unassembled WGS sequence"/>
</dbReference>
<dbReference type="AlphaFoldDB" id="A0AAD9PQW5"/>
<sequence>MIAGCHPLLLPSVVDQTAQESAFHRNLSSQWGHRVVPLVCCHRSRTWQTGTD</sequence>
<protein>
    <submittedName>
        <fullName evidence="1">Uncharacterized protein</fullName>
    </submittedName>
</protein>
<evidence type="ECO:0000313" key="2">
    <source>
        <dbReference type="Proteomes" id="UP001249851"/>
    </source>
</evidence>
<dbReference type="EMBL" id="JARQWQ010000186">
    <property type="protein sequence ID" value="KAK2547409.1"/>
    <property type="molecule type" value="Genomic_DNA"/>
</dbReference>
<evidence type="ECO:0000313" key="1">
    <source>
        <dbReference type="EMBL" id="KAK2547409.1"/>
    </source>
</evidence>
<keyword evidence="2" id="KW-1185">Reference proteome</keyword>
<gene>
    <name evidence="1" type="ORF">P5673_032605</name>
</gene>
<name>A0AAD9PQW5_ACRCE</name>